<name>A0ACD4NTA3_9HYPH</name>
<sequence>MAVENASAGIGLVEVVALLGVSIVAVPIFRRLGLGSVLGYFAAGLICGPFALSLADEPEAVLHFAEFGVIMLLFIIGLEMQPSRLWALRKAIFGLGIAQVAVCGGLLTLAAMGLGLDWRAAFIAGMGFVLSSTAVIMQMLEERGETGTAAGQRAVSVLLLEDLSIVPLLAAVALLAPGTAEDAADPLATALVAVACIGGLILAGRYLLNPLFGVLARVHAREMMTAAALFVVLGSALLMEFGGLSMAMGAFLAGVLLSESSFRRQLETDIEPFRGILLGLFFLAVGMSLDLAVIAREWLFIVGGLLAFVAVKGLGIYLVAKAFGSGNHEAITRVALFAQGGEFAFVLYSAATAAGIMDSETNAAFTAIVILSMALTPIVNIALKRLTPPPKVSTEGLETPDGLSSRVLIIGFGRFAQVASQPLLARGIEVTIIETDVEMIQAASTFGFKVYYGDGTRLDILEASGVRGAEAVLVCVNDEEACDKIAKLMAEEFPLVKVFARAYDRGHALRLVHAGVEYQIRETLESAMSFGEAVLRSFGTEEDAIADIMEDVRRRDEERFDLQLASDIYAGRDLMRGNAPVPAPLTRPKGQGAILGPDNKPPSSPVPQRVKPADAPREPA</sequence>
<accession>A0ACD4NTA3</accession>
<dbReference type="EMBL" id="CP113520">
    <property type="protein sequence ID" value="WAJ30018.1"/>
    <property type="molecule type" value="Genomic_DNA"/>
</dbReference>
<dbReference type="Proteomes" id="UP001163223">
    <property type="component" value="Chromosome"/>
</dbReference>
<reference evidence="1" key="1">
    <citation type="submission" date="2022-11" db="EMBL/GenBank/DDBJ databases">
        <title>beta-Carotene-producing bacterium, Jeongeuplla avenae sp. nov., alleviates the salt stress of Arabidopsis seedlings.</title>
        <authorList>
            <person name="Jiang L."/>
            <person name="Lee J."/>
        </authorList>
    </citation>
    <scope>NUCLEOTIDE SEQUENCE</scope>
    <source>
        <strain evidence="1">DY_R2A_6</strain>
    </source>
</reference>
<evidence type="ECO:0000313" key="1">
    <source>
        <dbReference type="EMBL" id="WAJ30018.1"/>
    </source>
</evidence>
<organism evidence="1 2">
    <name type="scientific">Antarcticirhabdus aurantiaca</name>
    <dbReference type="NCBI Taxonomy" id="2606717"/>
    <lineage>
        <taxon>Bacteria</taxon>
        <taxon>Pseudomonadati</taxon>
        <taxon>Pseudomonadota</taxon>
        <taxon>Alphaproteobacteria</taxon>
        <taxon>Hyphomicrobiales</taxon>
        <taxon>Aurantimonadaceae</taxon>
        <taxon>Antarcticirhabdus</taxon>
    </lineage>
</organism>
<evidence type="ECO:0000313" key="2">
    <source>
        <dbReference type="Proteomes" id="UP001163223"/>
    </source>
</evidence>
<keyword evidence="2" id="KW-1185">Reference proteome</keyword>
<proteinExistence type="predicted"/>
<gene>
    <name evidence="1" type="ORF">OXU80_07345</name>
</gene>
<protein>
    <submittedName>
        <fullName evidence="1">Monovalent cation:proton antiporter-2 (CPA2) family protein</fullName>
    </submittedName>
</protein>